<dbReference type="InterPro" id="IPR029044">
    <property type="entry name" value="Nucleotide-diphossugar_trans"/>
</dbReference>
<reference evidence="3" key="1">
    <citation type="submission" date="2016-11" db="EMBL/GenBank/DDBJ databases">
        <authorList>
            <person name="Varghese N."/>
            <person name="Submissions S."/>
        </authorList>
    </citation>
    <scope>NUCLEOTIDE SEQUENCE [LARGE SCALE GENOMIC DNA]</scope>
    <source>
        <strain evidence="3">DSM 17539</strain>
    </source>
</reference>
<protein>
    <submittedName>
        <fullName evidence="2">Glycosyl transferase family 2</fullName>
    </submittedName>
</protein>
<dbReference type="Gene3D" id="3.90.550.10">
    <property type="entry name" value="Spore Coat Polysaccharide Biosynthesis Protein SpsA, Chain A"/>
    <property type="match status" value="1"/>
</dbReference>
<dbReference type="GO" id="GO:0016740">
    <property type="term" value="F:transferase activity"/>
    <property type="evidence" value="ECO:0007669"/>
    <property type="project" value="UniProtKB-KW"/>
</dbReference>
<dbReference type="InterPro" id="IPR001173">
    <property type="entry name" value="Glyco_trans_2-like"/>
</dbReference>
<dbReference type="Pfam" id="PF00535">
    <property type="entry name" value="Glycos_transf_2"/>
    <property type="match status" value="1"/>
</dbReference>
<feature type="domain" description="Glycosyltransferase 2-like" evidence="1">
    <location>
        <begin position="7"/>
        <end position="112"/>
    </location>
</feature>
<proteinExistence type="predicted"/>
<gene>
    <name evidence="2" type="ORF">SAMN03080594_110108</name>
</gene>
<dbReference type="EMBL" id="FQUX01000010">
    <property type="protein sequence ID" value="SHF98698.1"/>
    <property type="molecule type" value="Genomic_DNA"/>
</dbReference>
<keyword evidence="3" id="KW-1185">Reference proteome</keyword>
<dbReference type="OrthoDB" id="9785375at2"/>
<dbReference type="Proteomes" id="UP000184406">
    <property type="component" value="Unassembled WGS sequence"/>
</dbReference>
<name>A0A1M5G4Q3_9FLAO</name>
<organism evidence="2 3">
    <name type="scientific">Arenibacter palladensis</name>
    <dbReference type="NCBI Taxonomy" id="237373"/>
    <lineage>
        <taxon>Bacteria</taxon>
        <taxon>Pseudomonadati</taxon>
        <taxon>Bacteroidota</taxon>
        <taxon>Flavobacteriia</taxon>
        <taxon>Flavobacteriales</taxon>
        <taxon>Flavobacteriaceae</taxon>
        <taxon>Arenibacter</taxon>
    </lineage>
</organism>
<evidence type="ECO:0000259" key="1">
    <source>
        <dbReference type="Pfam" id="PF00535"/>
    </source>
</evidence>
<evidence type="ECO:0000313" key="2">
    <source>
        <dbReference type="EMBL" id="SHF98698.1"/>
    </source>
</evidence>
<keyword evidence="2" id="KW-0808">Transferase</keyword>
<sequence length="302" mass="35066">MKKLAPIVLFTYNRLNETIRTVEALQQNYLASDSELYIFSDGAKENNGRNKIQEVRDYLHTIKGFENIYIKESIKNKGLANSIIEGVTEVMDKHEKVIVLEDDLITSPNFLNFMNQALDFYIDSPKVMSISGYSMNLPSLNNYCQDFYIGHRASSLGWGTWKEKWINIDWNVSDYSSFRYDFRQQFEFFKIGSDMPGMLKSQIKGKIDSWAIRWCYHQFKYNLITVFATISKVNHIGISEEATNAAGAIKFHTPLDTGKNTNFLFQVDLKENKQITKEFKAKFSISRRVIDKLIKKLNPNNH</sequence>
<dbReference type="SUPFAM" id="SSF53448">
    <property type="entry name" value="Nucleotide-diphospho-sugar transferases"/>
    <property type="match status" value="1"/>
</dbReference>
<evidence type="ECO:0000313" key="3">
    <source>
        <dbReference type="Proteomes" id="UP000184406"/>
    </source>
</evidence>
<accession>A0A1M5G4Q3</accession>
<dbReference type="AlphaFoldDB" id="A0A1M5G4Q3"/>
<dbReference type="RefSeq" id="WP_072864983.1">
    <property type="nucleotide sequence ID" value="NZ_FQUX01000010.1"/>
</dbReference>